<accession>R2T9W3</accession>
<dbReference type="Pfam" id="PF13731">
    <property type="entry name" value="WxL"/>
    <property type="match status" value="1"/>
</dbReference>
<dbReference type="EMBL" id="ASWB01000003">
    <property type="protein sequence ID" value="EOT65794.1"/>
    <property type="molecule type" value="Genomic_DNA"/>
</dbReference>
<protein>
    <recommendedName>
        <fullName evidence="3">WxL domain-containing protein</fullName>
    </recommendedName>
</protein>
<proteinExistence type="predicted"/>
<dbReference type="PATRIC" id="fig|1158609.3.peg.2663"/>
<evidence type="ECO:0000256" key="2">
    <source>
        <dbReference type="SAM" id="SignalP"/>
    </source>
</evidence>
<feature type="region of interest" description="Disordered" evidence="1">
    <location>
        <begin position="34"/>
        <end position="77"/>
    </location>
</feature>
<gene>
    <name evidence="5" type="ORF">I586_02063</name>
    <name evidence="4" type="ORF">UAY_02736</name>
</gene>
<comment type="caution">
    <text evidence="4">The sequence shown here is derived from an EMBL/GenBank/DDBJ whole genome shotgun (WGS) entry which is preliminary data.</text>
</comment>
<evidence type="ECO:0000259" key="3">
    <source>
        <dbReference type="Pfam" id="PF13731"/>
    </source>
</evidence>
<reference evidence="5 7" key="2">
    <citation type="submission" date="2013-03" db="EMBL/GenBank/DDBJ databases">
        <title>The Genome Sequence of Enterococcus moraviensis BAA-383 (PacBio/Illumina hybrid assembly).</title>
        <authorList>
            <consortium name="The Broad Institute Genomics Platform"/>
            <consortium name="The Broad Institute Genome Sequencing Center for Infectious Disease"/>
            <person name="Earl A."/>
            <person name="Russ C."/>
            <person name="Gilmore M."/>
            <person name="Surin D."/>
            <person name="Walker B."/>
            <person name="Young S."/>
            <person name="Zeng Q."/>
            <person name="Gargeya S."/>
            <person name="Fitzgerald M."/>
            <person name="Haas B."/>
            <person name="Abouelleil A."/>
            <person name="Allen A.W."/>
            <person name="Alvarado L."/>
            <person name="Arachchi H.M."/>
            <person name="Berlin A.M."/>
            <person name="Chapman S.B."/>
            <person name="Gainer-Dewar J."/>
            <person name="Goldberg J."/>
            <person name="Griggs A."/>
            <person name="Gujja S."/>
            <person name="Hansen M."/>
            <person name="Howarth C."/>
            <person name="Imamovic A."/>
            <person name="Ireland A."/>
            <person name="Larimer J."/>
            <person name="McCowan C."/>
            <person name="Murphy C."/>
            <person name="Pearson M."/>
            <person name="Poon T.W."/>
            <person name="Priest M."/>
            <person name="Roberts A."/>
            <person name="Saif S."/>
            <person name="Shea T."/>
            <person name="Sisk P."/>
            <person name="Sykes S."/>
            <person name="Wortman J."/>
            <person name="Nusbaum C."/>
            <person name="Birren B."/>
        </authorList>
    </citation>
    <scope>NUCLEOTIDE SEQUENCE [LARGE SCALE GENOMIC DNA]</scope>
    <source>
        <strain evidence="5 7">ATCC BAA-383</strain>
    </source>
</reference>
<dbReference type="HOGENOM" id="CLU_1000178_0_0_9"/>
<dbReference type="Proteomes" id="UP000014157">
    <property type="component" value="Unassembled WGS sequence"/>
</dbReference>
<evidence type="ECO:0000256" key="1">
    <source>
        <dbReference type="SAM" id="MobiDB-lite"/>
    </source>
</evidence>
<name>R2T9W3_9ENTE</name>
<dbReference type="OrthoDB" id="2157647at2"/>
<feature type="domain" description="WxL" evidence="3">
    <location>
        <begin position="31"/>
        <end position="276"/>
    </location>
</feature>
<organism evidence="4 6">
    <name type="scientific">Enterococcus moraviensis ATCC BAA-383</name>
    <dbReference type="NCBI Taxonomy" id="1158609"/>
    <lineage>
        <taxon>Bacteria</taxon>
        <taxon>Bacillati</taxon>
        <taxon>Bacillota</taxon>
        <taxon>Bacilli</taxon>
        <taxon>Lactobacillales</taxon>
        <taxon>Enterococcaceae</taxon>
        <taxon>Enterococcus</taxon>
    </lineage>
</organism>
<feature type="signal peptide" evidence="2">
    <location>
        <begin position="1"/>
        <end position="24"/>
    </location>
</feature>
<dbReference type="STRING" id="155617.RV09_GL001682"/>
<dbReference type="EMBL" id="AJAS01000022">
    <property type="protein sequence ID" value="EOH97004.1"/>
    <property type="molecule type" value="Genomic_DNA"/>
</dbReference>
<reference evidence="4 6" key="1">
    <citation type="submission" date="2013-02" db="EMBL/GenBank/DDBJ databases">
        <title>The Genome Sequence of Enterococcus moraviensis BAA-383.</title>
        <authorList>
            <consortium name="The Broad Institute Genome Sequencing Platform"/>
            <consortium name="The Broad Institute Genome Sequencing Center for Infectious Disease"/>
            <person name="Earl A.M."/>
            <person name="Gilmore M.S."/>
            <person name="Lebreton F."/>
            <person name="Walker B."/>
            <person name="Young S.K."/>
            <person name="Zeng Q."/>
            <person name="Gargeya S."/>
            <person name="Fitzgerald M."/>
            <person name="Haas B."/>
            <person name="Abouelleil A."/>
            <person name="Alvarado L."/>
            <person name="Arachchi H.M."/>
            <person name="Berlin A.M."/>
            <person name="Chapman S.B."/>
            <person name="Dewar J."/>
            <person name="Goldberg J."/>
            <person name="Griggs A."/>
            <person name="Gujja S."/>
            <person name="Hansen M."/>
            <person name="Howarth C."/>
            <person name="Imamovic A."/>
            <person name="Larimer J."/>
            <person name="McCowan C."/>
            <person name="Murphy C."/>
            <person name="Neiman D."/>
            <person name="Pearson M."/>
            <person name="Priest M."/>
            <person name="Roberts A."/>
            <person name="Saif S."/>
            <person name="Shea T."/>
            <person name="Sisk P."/>
            <person name="Sykes S."/>
            <person name="Wortman J."/>
            <person name="Nusbaum C."/>
            <person name="Birren B."/>
        </authorList>
    </citation>
    <scope>NUCLEOTIDE SEQUENCE [LARGE SCALE GENOMIC DNA]</scope>
    <source>
        <strain evidence="4 6">ATCC BAA-383</strain>
    </source>
</reference>
<dbReference type="Proteomes" id="UP000013781">
    <property type="component" value="Unassembled WGS sequence"/>
</dbReference>
<feature type="chain" id="PRO_5004357313" description="WxL domain-containing protein" evidence="2">
    <location>
        <begin position="25"/>
        <end position="278"/>
    </location>
</feature>
<evidence type="ECO:0000313" key="4">
    <source>
        <dbReference type="EMBL" id="EOH97004.1"/>
    </source>
</evidence>
<sequence length="278" mass="29577">MKKISLISCGIFLLALSGGLTSEAVEYPVSGVTQGDIGFEASDNPPATPDPDPDPTPDDPDKPDPDPDPNPIGGALRFTHIPNISFGNNNAITSRTQNYYAKFEQRGAENAASTHLYPTYFTVEDIRGGTMGWSVTVSGNGIFTEENPTGKTNELKTTLYFSNPSTKSLTDLDPILYGPEMSNSENEIAVTNDSSSSVRLATAIGEKEQGYGKWSVGYGSTSTVTTGKGIDGTGTEGNIDESKKGRNASVKLTVPNGQIINTKSLYTTTLTWELSDSI</sequence>
<keyword evidence="2" id="KW-0732">Signal</keyword>
<evidence type="ECO:0000313" key="5">
    <source>
        <dbReference type="EMBL" id="EOT65794.1"/>
    </source>
</evidence>
<evidence type="ECO:0000313" key="7">
    <source>
        <dbReference type="Proteomes" id="UP000014157"/>
    </source>
</evidence>
<dbReference type="AlphaFoldDB" id="R2T9W3"/>
<dbReference type="RefSeq" id="WP_010766069.1">
    <property type="nucleotide sequence ID" value="NZ_ASWB01000003.1"/>
</dbReference>
<keyword evidence="7" id="KW-1185">Reference proteome</keyword>
<dbReference type="InterPro" id="IPR027994">
    <property type="entry name" value="WxL_dom"/>
</dbReference>
<evidence type="ECO:0000313" key="6">
    <source>
        <dbReference type="Proteomes" id="UP000013781"/>
    </source>
</evidence>